<reference evidence="2 3" key="1">
    <citation type="submission" date="2020-07" db="EMBL/GenBank/DDBJ databases">
        <title>Sequencing the genomes of 1000 actinobacteria strains.</title>
        <authorList>
            <person name="Klenk H.-P."/>
        </authorList>
    </citation>
    <scope>NUCLEOTIDE SEQUENCE [LARGE SCALE GENOMIC DNA]</scope>
    <source>
        <strain evidence="2 3">DSM 15131</strain>
    </source>
</reference>
<keyword evidence="1" id="KW-0472">Membrane</keyword>
<protein>
    <submittedName>
        <fullName evidence="2">Uncharacterized protein</fullName>
    </submittedName>
</protein>
<keyword evidence="1" id="KW-1133">Transmembrane helix</keyword>
<evidence type="ECO:0000256" key="1">
    <source>
        <dbReference type="SAM" id="Phobius"/>
    </source>
</evidence>
<dbReference type="InterPro" id="IPR046151">
    <property type="entry name" value="DUF6153"/>
</dbReference>
<dbReference type="Pfam" id="PF19650">
    <property type="entry name" value="DUF6153"/>
    <property type="match status" value="1"/>
</dbReference>
<evidence type="ECO:0000313" key="2">
    <source>
        <dbReference type="EMBL" id="NYI44747.1"/>
    </source>
</evidence>
<sequence>MSSPSLPSRLPGLGARLLVTVAALAGLFAMHGLADHQMPSAPIAAAATAATDHGGHHEPEPGIPASHGAAELCLALLGLAFVLVVALTRGGVLLRPSRGTTTRWSALAPRARFRDPPDLFGLSVQRC</sequence>
<feature type="transmembrane region" description="Helical" evidence="1">
    <location>
        <begin position="69"/>
        <end position="88"/>
    </location>
</feature>
<proteinExistence type="predicted"/>
<keyword evidence="1" id="KW-0812">Transmembrane</keyword>
<dbReference type="RefSeq" id="WP_179648516.1">
    <property type="nucleotide sequence ID" value="NZ_JACBZM010000001.1"/>
</dbReference>
<comment type="caution">
    <text evidence="2">The sequence shown here is derived from an EMBL/GenBank/DDBJ whole genome shotgun (WGS) entry which is preliminary data.</text>
</comment>
<organism evidence="2 3">
    <name type="scientific">Nocardioides aromaticivorans</name>
    <dbReference type="NCBI Taxonomy" id="200618"/>
    <lineage>
        <taxon>Bacteria</taxon>
        <taxon>Bacillati</taxon>
        <taxon>Actinomycetota</taxon>
        <taxon>Actinomycetes</taxon>
        <taxon>Propionibacteriales</taxon>
        <taxon>Nocardioidaceae</taxon>
        <taxon>Nocardioides</taxon>
    </lineage>
</organism>
<dbReference type="AlphaFoldDB" id="A0A7Z0CND9"/>
<accession>A0A7Z0CND9</accession>
<gene>
    <name evidence="2" type="ORF">BJ993_001827</name>
</gene>
<name>A0A7Z0CND9_9ACTN</name>
<dbReference type="EMBL" id="JACBZM010000001">
    <property type="protein sequence ID" value="NYI44747.1"/>
    <property type="molecule type" value="Genomic_DNA"/>
</dbReference>
<evidence type="ECO:0000313" key="3">
    <source>
        <dbReference type="Proteomes" id="UP000562045"/>
    </source>
</evidence>
<dbReference type="Proteomes" id="UP000562045">
    <property type="component" value="Unassembled WGS sequence"/>
</dbReference>